<feature type="compositionally biased region" description="Low complexity" evidence="2">
    <location>
        <begin position="478"/>
        <end position="502"/>
    </location>
</feature>
<keyword evidence="1" id="KW-0539">Nucleus</keyword>
<dbReference type="InParanoid" id="A0A1Y2LLV6"/>
<feature type="region of interest" description="Disordered" evidence="2">
    <location>
        <begin position="632"/>
        <end position="665"/>
    </location>
</feature>
<evidence type="ECO:0000256" key="1">
    <source>
        <dbReference type="ARBA" id="ARBA00023242"/>
    </source>
</evidence>
<evidence type="ECO:0000313" key="5">
    <source>
        <dbReference type="Proteomes" id="UP000193240"/>
    </source>
</evidence>
<evidence type="ECO:0000313" key="4">
    <source>
        <dbReference type="EMBL" id="OSS44589.1"/>
    </source>
</evidence>
<evidence type="ECO:0000259" key="3">
    <source>
        <dbReference type="PROSITE" id="PS50048"/>
    </source>
</evidence>
<accession>A0A1Y2LLV6</accession>
<proteinExistence type="predicted"/>
<dbReference type="SMART" id="SM00066">
    <property type="entry name" value="GAL4"/>
    <property type="match status" value="1"/>
</dbReference>
<gene>
    <name evidence="4" type="ORF">B5807_10724</name>
</gene>
<name>A0A1Y2LLV6_EPING</name>
<dbReference type="EMBL" id="KZ107856">
    <property type="protein sequence ID" value="OSS44589.1"/>
    <property type="molecule type" value="Genomic_DNA"/>
</dbReference>
<dbReference type="InterPro" id="IPR053175">
    <property type="entry name" value="DHMBA_Reg_Transcription_Factor"/>
</dbReference>
<dbReference type="InterPro" id="IPR036864">
    <property type="entry name" value="Zn2-C6_fun-type_DNA-bd_sf"/>
</dbReference>
<evidence type="ECO:0000256" key="2">
    <source>
        <dbReference type="SAM" id="MobiDB-lite"/>
    </source>
</evidence>
<dbReference type="PANTHER" id="PTHR38791">
    <property type="entry name" value="ZN(II)2CYS6 TRANSCRIPTION FACTOR (EUROFUNG)-RELATED-RELATED"/>
    <property type="match status" value="1"/>
</dbReference>
<protein>
    <recommendedName>
        <fullName evidence="3">Zn(2)-C6 fungal-type domain-containing protein</fullName>
    </recommendedName>
</protein>
<keyword evidence="5" id="KW-1185">Reference proteome</keyword>
<dbReference type="PROSITE" id="PS50048">
    <property type="entry name" value="ZN2_CY6_FUNGAL_2"/>
    <property type="match status" value="1"/>
</dbReference>
<reference evidence="4 5" key="1">
    <citation type="journal article" date="2017" name="Genome Announc.">
        <title>Genome sequence of the saprophytic ascomycete Epicoccum nigrum ICMP 19927 strain isolated from New Zealand.</title>
        <authorList>
            <person name="Fokin M."/>
            <person name="Fleetwood D."/>
            <person name="Weir B.S."/>
            <person name="Villas-Boas S.G."/>
        </authorList>
    </citation>
    <scope>NUCLEOTIDE SEQUENCE [LARGE SCALE GENOMIC DNA]</scope>
    <source>
        <strain evidence="4 5">ICMP 19927</strain>
    </source>
</reference>
<dbReference type="AlphaFoldDB" id="A0A1Y2LLV6"/>
<dbReference type="GO" id="GO:0008270">
    <property type="term" value="F:zinc ion binding"/>
    <property type="evidence" value="ECO:0007669"/>
    <property type="project" value="InterPro"/>
</dbReference>
<dbReference type="Gene3D" id="4.10.240.10">
    <property type="entry name" value="Zn(2)-C6 fungal-type DNA-binding domain"/>
    <property type="match status" value="1"/>
</dbReference>
<dbReference type="OMA" id="LWNNVRS"/>
<dbReference type="STRING" id="105696.A0A1Y2LLV6"/>
<dbReference type="CDD" id="cd00067">
    <property type="entry name" value="GAL4"/>
    <property type="match status" value="1"/>
</dbReference>
<dbReference type="InterPro" id="IPR001138">
    <property type="entry name" value="Zn2Cys6_DnaBD"/>
</dbReference>
<feature type="domain" description="Zn(2)-C6 fungal-type" evidence="3">
    <location>
        <begin position="10"/>
        <end position="37"/>
    </location>
</feature>
<dbReference type="SUPFAM" id="SSF57701">
    <property type="entry name" value="Zn2/Cys6 DNA-binding domain"/>
    <property type="match status" value="1"/>
</dbReference>
<dbReference type="Proteomes" id="UP000193240">
    <property type="component" value="Unassembled WGS sequence"/>
</dbReference>
<organism evidence="4 5">
    <name type="scientific">Epicoccum nigrum</name>
    <name type="common">Soil fungus</name>
    <name type="synonym">Epicoccum purpurascens</name>
    <dbReference type="NCBI Taxonomy" id="105696"/>
    <lineage>
        <taxon>Eukaryota</taxon>
        <taxon>Fungi</taxon>
        <taxon>Dikarya</taxon>
        <taxon>Ascomycota</taxon>
        <taxon>Pezizomycotina</taxon>
        <taxon>Dothideomycetes</taxon>
        <taxon>Pleosporomycetidae</taxon>
        <taxon>Pleosporales</taxon>
        <taxon>Pleosporineae</taxon>
        <taxon>Didymellaceae</taxon>
        <taxon>Epicoccum</taxon>
    </lineage>
</organism>
<feature type="region of interest" description="Disordered" evidence="2">
    <location>
        <begin position="478"/>
        <end position="508"/>
    </location>
</feature>
<dbReference type="PANTHER" id="PTHR38791:SF1">
    <property type="entry name" value="TRANSCRIPTION FACTOR, PUTATIVE-RELATED"/>
    <property type="match status" value="1"/>
</dbReference>
<sequence>MVYRGKPSPACGECRKRRSRCDQATPCGQCVKGGRICPGYRNAVDLLFHDESEKVVRKIKAQRSKPSSRSTSRQDELAVQNSAPVNLSNIVMYQPWDDLGVQFFMSNYVGPDPAVSQLYYLPTFYANSGYATPSLKRGIIANGIAGYARTVNRPDLVEQSTRMYVAAIRDINTALSSTQTAINDTTLMSIIMAAMFETMLVSPGSGMHNVSKHLEGAMSVASLSLQHRAPSDIFKDLLSTLVQSVIMNCWIQHRPLPDSYKRVRPHVPDKINQHSIHARLVDILSRVIEFRGDLKGRSNQRPEDIIQKALQIDSELKSFIEEMPSHTWFEKCWMPSHTWYRQSWSPTEATEVQQMVYNRVFYVYPQQFAGHLWNNVRSCRIHLHQVVQQQCTILLACGAGSKHKNLRLQRSASESITIILAEEICATVPQLLSYSDHLKQFQEATDDALPTRARSPNPKVDSAASGFTYLTTEPYNSSSSISASSASPASSTDSTSAQSSCPSEKETYKPPFPIVPPLVPSLDPASAFHLLLKLHDIALVPWLPISMISWIQHRIAWIEANSDPYSISRLKEMVRKRPCDGFPVTNAPGQIPHGDVCEAIATTPVDQRLWFLAHSWLFVGVDWNADYYSSAKDSTGTASQHPTTPADAPEHGAPTEHTAASQGCACAGTDDTQSMGHRKSGGYKEVAGGARLAWRNILDVWDLGRDCAAGEGGVVVKAEEMHG</sequence>
<dbReference type="GO" id="GO:0000981">
    <property type="term" value="F:DNA-binding transcription factor activity, RNA polymerase II-specific"/>
    <property type="evidence" value="ECO:0007669"/>
    <property type="project" value="InterPro"/>
</dbReference>
<dbReference type="Pfam" id="PF00172">
    <property type="entry name" value="Zn_clus"/>
    <property type="match status" value="1"/>
</dbReference>
<feature type="compositionally biased region" description="Polar residues" evidence="2">
    <location>
        <begin position="632"/>
        <end position="643"/>
    </location>
</feature>
<dbReference type="PROSITE" id="PS00463">
    <property type="entry name" value="ZN2_CY6_FUNGAL_1"/>
    <property type="match status" value="1"/>
</dbReference>